<feature type="compositionally biased region" description="Basic and acidic residues" evidence="3">
    <location>
        <begin position="582"/>
        <end position="596"/>
    </location>
</feature>
<dbReference type="SUPFAM" id="SSF57903">
    <property type="entry name" value="FYVE/PHD zinc finger"/>
    <property type="match status" value="1"/>
</dbReference>
<name>A0A7S0DYA5_9CRYP</name>
<feature type="compositionally biased region" description="Basic and acidic residues" evidence="3">
    <location>
        <begin position="754"/>
        <end position="777"/>
    </location>
</feature>
<dbReference type="Gene3D" id="3.30.40.10">
    <property type="entry name" value="Zinc/RING finger domain, C3HC4 (zinc finger)"/>
    <property type="match status" value="1"/>
</dbReference>
<keyword evidence="2" id="KW-0175">Coiled coil</keyword>
<feature type="compositionally biased region" description="Basic and acidic residues" evidence="3">
    <location>
        <begin position="881"/>
        <end position="892"/>
    </location>
</feature>
<feature type="region of interest" description="Disordered" evidence="3">
    <location>
        <begin position="742"/>
        <end position="983"/>
    </location>
</feature>
<feature type="compositionally biased region" description="Polar residues" evidence="3">
    <location>
        <begin position="859"/>
        <end position="880"/>
    </location>
</feature>
<feature type="compositionally biased region" description="Basic and acidic residues" evidence="3">
    <location>
        <begin position="942"/>
        <end position="966"/>
    </location>
</feature>
<protein>
    <recommendedName>
        <fullName evidence="4">Bromo domain-containing protein</fullName>
    </recommendedName>
</protein>
<dbReference type="InterPro" id="IPR036427">
    <property type="entry name" value="Bromodomain-like_sf"/>
</dbReference>
<feature type="region of interest" description="Disordered" evidence="3">
    <location>
        <begin position="1"/>
        <end position="96"/>
    </location>
</feature>
<feature type="region of interest" description="Disordered" evidence="3">
    <location>
        <begin position="1086"/>
        <end position="1139"/>
    </location>
</feature>
<feature type="region of interest" description="Disordered" evidence="3">
    <location>
        <begin position="1216"/>
        <end position="1273"/>
    </location>
</feature>
<feature type="compositionally biased region" description="Basic and acidic residues" evidence="3">
    <location>
        <begin position="1097"/>
        <end position="1113"/>
    </location>
</feature>
<feature type="compositionally biased region" description="Polar residues" evidence="3">
    <location>
        <begin position="32"/>
        <end position="46"/>
    </location>
</feature>
<feature type="region of interest" description="Disordered" evidence="3">
    <location>
        <begin position="421"/>
        <end position="565"/>
    </location>
</feature>
<feature type="domain" description="Bromo" evidence="4">
    <location>
        <begin position="91"/>
        <end position="211"/>
    </location>
</feature>
<dbReference type="SMART" id="SM00297">
    <property type="entry name" value="BROMO"/>
    <property type="match status" value="1"/>
</dbReference>
<feature type="compositionally biased region" description="Low complexity" evidence="3">
    <location>
        <begin position="1248"/>
        <end position="1258"/>
    </location>
</feature>
<dbReference type="EMBL" id="HBEO01002076">
    <property type="protein sequence ID" value="CAD8467660.1"/>
    <property type="molecule type" value="Transcribed_RNA"/>
</dbReference>
<feature type="coiled-coil region" evidence="2">
    <location>
        <begin position="1350"/>
        <end position="1377"/>
    </location>
</feature>
<feature type="compositionally biased region" description="Basic and acidic residues" evidence="3">
    <location>
        <begin position="514"/>
        <end position="540"/>
    </location>
</feature>
<dbReference type="Gene3D" id="1.20.920.10">
    <property type="entry name" value="Bromodomain-like"/>
    <property type="match status" value="1"/>
</dbReference>
<gene>
    <name evidence="5" type="ORF">HPHI1048_LOCUS1500</name>
</gene>
<dbReference type="SUPFAM" id="SSF47370">
    <property type="entry name" value="Bromodomain"/>
    <property type="match status" value="1"/>
</dbReference>
<organism evidence="5">
    <name type="scientific">Hanusia phi</name>
    <dbReference type="NCBI Taxonomy" id="3032"/>
    <lineage>
        <taxon>Eukaryota</taxon>
        <taxon>Cryptophyceae</taxon>
        <taxon>Pyrenomonadales</taxon>
        <taxon>Geminigeraceae</taxon>
        <taxon>Hanusia</taxon>
    </lineage>
</organism>
<sequence>MSSSTLSHRTIIDHHYQTHPEKENPGFKDNAPSRSSKGETSPQSRNAQKKRKMDEADEATGQHRKKARSFDGSNMETDSRLGQSTTTGRSHPPGRKQCRAMIDLVKQLQSKSKTDYFDAPINPLQAPGYHAENSSDETQWGTEVMYFDKMIKKAEAGYYDANPSVRLSRVEYDFNLMIYNAIIYNDQEHPVNGAARKLYQAAQKTLQPWVDGALLCRKCGKDEVFVEDRIWICDYCCEGVHEQCQDVPRPDEQGHHPLRYDSSWFCSESCREKFYKISKKFLLPQESSSLKSDERTKRGGSLPLSYTIEDGQLVLARLGDEAMCPGVISPPTTSDHIREAYKNPNRPMVLWQERGNSATWGFASSYQVIDEKFDFHAYIDNIESVEPTHTGAFVEQLLWAIKNSKFKNTFSKSFLTSIGKRGKRNKKQVYRQHDETDKGAKSASNEDTNADVMDLAANQPDCPRPGTSEARTETDSKMCTTSQRGSELSTSLRADDRHHKKSSGRSEGQVAQKCSRETDSRRGGDDQRRNDRQSLERRSASDVSQPNCDTHDEVHESPNRGTLSNIEKYSLESLLKKIPNLESERDMTRQRADRTGGDSQVSQNTEDSPKVDSSDSTPMHEMIKKPSVRLLPKYEINGKLVGLHCPESESIVGKNTPNSKRCEHKCEHCERTGHQEYECPALFAKVHSRPLPGFNKDGTRNPAQWSGDDILPSNAKEWVDLEEQGYFAYSICQEGTPDCQKMSTAAKEMGSEGGAERQGEEGTARHFEKENGTHRQEEDLDDAMNSSSTTQARTSERTGEESLALDKPSIEAAKGDGSQSTQVDTSAKDNSSQGRLGDSSRPPATDSSDGDKPEGQANAVAQPNTSSGKTPAASSLSSSDTAREGSEERMEIDPEPGTSNAPQLAEGAQSTSETSGESRHAPNASAVQANESDEAAHTSTADTREEASNRQAERSEVQSSARKIEDQDGGAGGSRQAKAAHTAMAEMPATNTTPSYIGVRQIQGGLFCTVAQAGNKWVTMHPFRTAELAARAYDVIVARHHDFQIPPEQKLNFPQDCECTCEVLQIFSEAKQKILQCEVNNEDAFRTSPASSILQAEQERQQKQVGNHPRDDMQGASAMPAGQTAVNSPHPAAATHPTPNPVVKVAAVPLEIQAGGSSRIVHATLVGTTPGQSAVRPVDSRALSFPAQKPIPVRPIPAADARQGSTILQLPTSALAQQQYPAQSRGTSPSSALGRQAGSSPGQGGLQRAASSRAANSSQPNIAPHQALKDASSAEQRARAALVAAGRGFDLNVTIEKFSADQTTRFRNSIDQYVKSLTSKVLAIEQLKNTVGVSLDSSSLTYQLTLMNQLQKALVHCMELQKTYQEAQKEYAKILQHFIQCGQMDDQSADRCLAEINRCKQAFCTSFKVVQSIVRPSQ</sequence>
<evidence type="ECO:0000313" key="5">
    <source>
        <dbReference type="EMBL" id="CAD8467660.1"/>
    </source>
</evidence>
<feature type="compositionally biased region" description="Polar residues" evidence="3">
    <location>
        <begin position="817"/>
        <end position="834"/>
    </location>
</feature>
<feature type="compositionally biased region" description="Polar residues" evidence="3">
    <location>
        <begin position="897"/>
        <end position="915"/>
    </location>
</feature>
<feature type="compositionally biased region" description="Basic and acidic residues" evidence="3">
    <location>
        <begin position="10"/>
        <end position="26"/>
    </location>
</feature>
<reference evidence="5" key="1">
    <citation type="submission" date="2021-01" db="EMBL/GenBank/DDBJ databases">
        <authorList>
            <person name="Corre E."/>
            <person name="Pelletier E."/>
            <person name="Niang G."/>
            <person name="Scheremetjew M."/>
            <person name="Finn R."/>
            <person name="Kale V."/>
            <person name="Holt S."/>
            <person name="Cochrane G."/>
            <person name="Meng A."/>
            <person name="Brown T."/>
            <person name="Cohen L."/>
        </authorList>
    </citation>
    <scope>NUCLEOTIDE SEQUENCE</scope>
    <source>
        <strain evidence="5">CCMP325</strain>
    </source>
</reference>
<feature type="compositionally biased region" description="Polar residues" evidence="3">
    <location>
        <begin position="477"/>
        <end position="492"/>
    </location>
</feature>
<evidence type="ECO:0000256" key="2">
    <source>
        <dbReference type="SAM" id="Coils"/>
    </source>
</evidence>
<evidence type="ECO:0000256" key="1">
    <source>
        <dbReference type="ARBA" id="ARBA00023117"/>
    </source>
</evidence>
<dbReference type="InterPro" id="IPR001487">
    <property type="entry name" value="Bromodomain"/>
</dbReference>
<feature type="compositionally biased region" description="Polar residues" evidence="3">
    <location>
        <begin position="784"/>
        <end position="793"/>
    </location>
</feature>
<feature type="compositionally biased region" description="Basic and acidic residues" evidence="3">
    <location>
        <begin position="549"/>
        <end position="558"/>
    </location>
</feature>
<keyword evidence="1" id="KW-0103">Bromodomain</keyword>
<feature type="compositionally biased region" description="Basic and acidic residues" evidence="3">
    <location>
        <begin position="431"/>
        <end position="440"/>
    </location>
</feature>
<evidence type="ECO:0000256" key="3">
    <source>
        <dbReference type="SAM" id="MobiDB-lite"/>
    </source>
</evidence>
<dbReference type="InterPro" id="IPR013083">
    <property type="entry name" value="Znf_RING/FYVE/PHD"/>
</dbReference>
<feature type="region of interest" description="Disordered" evidence="3">
    <location>
        <begin position="580"/>
        <end position="626"/>
    </location>
</feature>
<feature type="compositionally biased region" description="Polar residues" evidence="3">
    <location>
        <begin position="597"/>
        <end position="606"/>
    </location>
</feature>
<dbReference type="InterPro" id="IPR011011">
    <property type="entry name" value="Znf_FYVE_PHD"/>
</dbReference>
<feature type="compositionally biased region" description="Basic residues" evidence="3">
    <location>
        <begin position="421"/>
        <end position="430"/>
    </location>
</feature>
<accession>A0A7S0DYA5</accession>
<proteinExistence type="predicted"/>
<feature type="compositionally biased region" description="Polar residues" evidence="3">
    <location>
        <begin position="1216"/>
        <end position="1240"/>
    </location>
</feature>
<feature type="compositionally biased region" description="Polar residues" evidence="3">
    <location>
        <begin position="71"/>
        <end position="89"/>
    </location>
</feature>
<evidence type="ECO:0000259" key="4">
    <source>
        <dbReference type="SMART" id="SM00297"/>
    </source>
</evidence>